<feature type="transmembrane region" description="Helical" evidence="1">
    <location>
        <begin position="280"/>
        <end position="299"/>
    </location>
</feature>
<feature type="transmembrane region" description="Helical" evidence="1">
    <location>
        <begin position="210"/>
        <end position="233"/>
    </location>
</feature>
<dbReference type="EMBL" id="SMKA01000118">
    <property type="protein sequence ID" value="TDC25791.1"/>
    <property type="molecule type" value="Genomic_DNA"/>
</dbReference>
<dbReference type="AlphaFoldDB" id="A0A4R4PTT5"/>
<dbReference type="InterPro" id="IPR052529">
    <property type="entry name" value="Bact_Transport_Assoc"/>
</dbReference>
<evidence type="ECO:0000259" key="2">
    <source>
        <dbReference type="Pfam" id="PF04235"/>
    </source>
</evidence>
<feature type="transmembrane region" description="Helical" evidence="1">
    <location>
        <begin position="88"/>
        <end position="108"/>
    </location>
</feature>
<protein>
    <submittedName>
        <fullName evidence="3">DUF418 domain-containing protein</fullName>
    </submittedName>
</protein>
<name>A0A4R4PTT5_9ACTN</name>
<dbReference type="RefSeq" id="WP_132409982.1">
    <property type="nucleotide sequence ID" value="NZ_SMKA01000118.1"/>
</dbReference>
<keyword evidence="1" id="KW-0812">Transmembrane</keyword>
<dbReference type="Proteomes" id="UP000295075">
    <property type="component" value="Unassembled WGS sequence"/>
</dbReference>
<accession>A0A4R4PTT5</accession>
<comment type="caution">
    <text evidence="3">The sequence shown here is derived from an EMBL/GenBank/DDBJ whole genome shotgun (WGS) entry which is preliminary data.</text>
</comment>
<keyword evidence="4" id="KW-1185">Reference proteome</keyword>
<organism evidence="3 4">
    <name type="scientific">Kribbella albertanoniae</name>
    <dbReference type="NCBI Taxonomy" id="1266829"/>
    <lineage>
        <taxon>Bacteria</taxon>
        <taxon>Bacillati</taxon>
        <taxon>Actinomycetota</taxon>
        <taxon>Actinomycetes</taxon>
        <taxon>Propionibacteriales</taxon>
        <taxon>Kribbellaceae</taxon>
        <taxon>Kribbella</taxon>
    </lineage>
</organism>
<evidence type="ECO:0000313" key="4">
    <source>
        <dbReference type="Proteomes" id="UP000295075"/>
    </source>
</evidence>
<feature type="transmembrane region" description="Helical" evidence="1">
    <location>
        <begin position="253"/>
        <end position="274"/>
    </location>
</feature>
<sequence>MPTSSGQPRIAELDVIRGFALCGILLANVQPISGGRTVEVSTGSDGSIWLGLLVEQRFMPIFALLFGIGFSLLLRSASARAPRPRVLLVRRLLCLLAIGAAHFLLLWWGDILSTYAVVGLLVLLPSTWLPRPAVAILGPVLLIVSLATGDGRFTLTAALFLTGSALVRYNLVDRLPQLGRGLPITTLGLALAAVPVLIWQTTLQPDDRAFSTALATGGLLVAAFYVCLLLVLLRTRLRPILQAIFTPLGRMALTNYLAATALVLTIVAVFDLQTIATTDVVLIAAAILTTQCVYSTLWLRRFTQGPLEWLWRWATWTHRPPLRSLTIETWQNETR</sequence>
<keyword evidence="1" id="KW-0472">Membrane</keyword>
<feature type="transmembrane region" description="Helical" evidence="1">
    <location>
        <begin position="178"/>
        <end position="198"/>
    </location>
</feature>
<reference evidence="3 4" key="1">
    <citation type="submission" date="2019-03" db="EMBL/GenBank/DDBJ databases">
        <title>Draft genome sequences of novel Actinobacteria.</title>
        <authorList>
            <person name="Sahin N."/>
            <person name="Ay H."/>
            <person name="Saygin H."/>
        </authorList>
    </citation>
    <scope>NUCLEOTIDE SEQUENCE [LARGE SCALE GENOMIC DNA]</scope>
    <source>
        <strain evidence="3 4">JCM 30547</strain>
    </source>
</reference>
<keyword evidence="1" id="KW-1133">Transmembrane helix</keyword>
<dbReference type="Pfam" id="PF04235">
    <property type="entry name" value="DUF418"/>
    <property type="match status" value="1"/>
</dbReference>
<evidence type="ECO:0000313" key="3">
    <source>
        <dbReference type="EMBL" id="TDC25791.1"/>
    </source>
</evidence>
<feature type="domain" description="DUF418" evidence="2">
    <location>
        <begin position="183"/>
        <end position="317"/>
    </location>
</feature>
<proteinExistence type="predicted"/>
<gene>
    <name evidence="3" type="ORF">E1261_23595</name>
</gene>
<dbReference type="PANTHER" id="PTHR30590:SF2">
    <property type="entry name" value="INNER MEMBRANE PROTEIN"/>
    <property type="match status" value="1"/>
</dbReference>
<dbReference type="OrthoDB" id="9807744at2"/>
<feature type="transmembrane region" description="Helical" evidence="1">
    <location>
        <begin position="58"/>
        <end position="76"/>
    </location>
</feature>
<evidence type="ECO:0000256" key="1">
    <source>
        <dbReference type="SAM" id="Phobius"/>
    </source>
</evidence>
<dbReference type="PANTHER" id="PTHR30590">
    <property type="entry name" value="INNER MEMBRANE PROTEIN"/>
    <property type="match status" value="1"/>
</dbReference>
<dbReference type="InterPro" id="IPR007349">
    <property type="entry name" value="DUF418"/>
</dbReference>
<feature type="transmembrane region" description="Helical" evidence="1">
    <location>
        <begin position="128"/>
        <end position="147"/>
    </location>
</feature>